<accession>W8JJ17</accession>
<dbReference type="Pfam" id="PF11073">
    <property type="entry name" value="NSs"/>
    <property type="match status" value="1"/>
</dbReference>
<keyword evidence="3" id="KW-1185">Reference proteome</keyword>
<proteinExistence type="predicted"/>
<evidence type="ECO:0000313" key="2">
    <source>
        <dbReference type="EMBL" id="AHK60940.1"/>
    </source>
</evidence>
<protein>
    <submittedName>
        <fullName evidence="1">Nonstructural protein</fullName>
    </submittedName>
</protein>
<dbReference type="EMBL" id="KF297908">
    <property type="protein sequence ID" value="AHK60938.1"/>
    <property type="molecule type" value="Genomic_RNA"/>
</dbReference>
<reference evidence="1 3" key="1">
    <citation type="journal article" date="2014" name="J. Gen. Virol.">
        <title>Characterization of the Sandfly fever Naples species complex and description of a new Karimabad species complex (genus Phlebovirus, family Bunyaviridae).</title>
        <authorList>
            <person name="Palacios G."/>
            <person name="Tesh R.B."/>
            <person name="Savji N."/>
            <person name="Travassos da Rosa A.P."/>
            <person name="Guzman H."/>
            <person name="Bussetti A.V."/>
            <person name="Desai A."/>
            <person name="Ladner J."/>
            <person name="Sanchez-Seco M."/>
            <person name="Lipkin W.I."/>
        </authorList>
    </citation>
    <scope>NUCLEOTIDE SEQUENCE</scope>
    <source>
        <strain evidence="1">91019-P</strain>
        <strain evidence="2">91045-AG</strain>
    </source>
</reference>
<dbReference type="InterPro" id="IPR039434">
    <property type="entry name" value="NSs-like"/>
</dbReference>
<organism evidence="1">
    <name type="scientific">Karimabad virus</name>
    <dbReference type="NCBI Taxonomy" id="415382"/>
    <lineage>
        <taxon>Viruses</taxon>
        <taxon>Riboviria</taxon>
        <taxon>Orthornavirae</taxon>
        <taxon>Negarnaviricota</taxon>
        <taxon>Polyploviricotina</taxon>
        <taxon>Bunyaviricetes</taxon>
        <taxon>Hareavirales</taxon>
        <taxon>Phenuiviridae</taxon>
        <taxon>Phlebovirus</taxon>
        <taxon>Phlebovirus karimabadense</taxon>
    </lineage>
</organism>
<evidence type="ECO:0000313" key="3">
    <source>
        <dbReference type="Proteomes" id="UP000162740"/>
    </source>
</evidence>
<sequence>MSTKYMYDKLHVIEEKGQQLKAVYLAHNRFSTHDIAVYDDMEFELVKYKLSRDFRSCLHEFYSVGELPHRWGPTMWYSRVTSEELLCFTDLIKELLALEPQDIKGGKFPNVKEALSWPTGHPTLAFLKLVSPSHFRSLNHQKSRAATMILRAGGKSPSLEESIVSLHKKITMEAVIRGFQPNQFPGRNMIKEVASLQCVRLMSGSCFDTVHNLYPSKLLDTLAKYRSIYSKITNKLLGNLKWIPVQETYFDEPEASIDFDSDDE</sequence>
<evidence type="ECO:0000313" key="1">
    <source>
        <dbReference type="EMBL" id="AHK60938.1"/>
    </source>
</evidence>
<name>W8JJ17_9VIRU</name>
<dbReference type="GeneID" id="65246741"/>
<dbReference type="EMBL" id="KF297911">
    <property type="protein sequence ID" value="AHK60940.1"/>
    <property type="molecule type" value="Genomic_RNA"/>
</dbReference>
<dbReference type="Proteomes" id="UP000162740">
    <property type="component" value="Genome"/>
</dbReference>
<dbReference type="KEGG" id="vg:65246741"/>
<dbReference type="RefSeq" id="YP_010086220.1">
    <property type="nucleotide sequence ID" value="NC_055417.1"/>
</dbReference>